<dbReference type="EMBL" id="VIWY01000001">
    <property type="protein sequence ID" value="TWG26443.1"/>
    <property type="molecule type" value="Genomic_DNA"/>
</dbReference>
<feature type="region of interest" description="Disordered" evidence="1">
    <location>
        <begin position="407"/>
        <end position="486"/>
    </location>
</feature>
<comment type="caution">
    <text evidence="2">The sequence shown here is derived from an EMBL/GenBank/DDBJ whole genome shotgun (WGS) entry which is preliminary data.</text>
</comment>
<organism evidence="2 3">
    <name type="scientific">Actinoplanes teichomyceticus</name>
    <dbReference type="NCBI Taxonomy" id="1867"/>
    <lineage>
        <taxon>Bacteria</taxon>
        <taxon>Bacillati</taxon>
        <taxon>Actinomycetota</taxon>
        <taxon>Actinomycetes</taxon>
        <taxon>Micromonosporales</taxon>
        <taxon>Micromonosporaceae</taxon>
        <taxon>Actinoplanes</taxon>
    </lineage>
</organism>
<accession>A0A561WRG0</accession>
<dbReference type="Proteomes" id="UP000320239">
    <property type="component" value="Unassembled WGS sequence"/>
</dbReference>
<proteinExistence type="predicted"/>
<reference evidence="2 3" key="1">
    <citation type="submission" date="2019-06" db="EMBL/GenBank/DDBJ databases">
        <title>Sequencing the genomes of 1000 actinobacteria strains.</title>
        <authorList>
            <person name="Klenk H.-P."/>
        </authorList>
    </citation>
    <scope>NUCLEOTIDE SEQUENCE [LARGE SCALE GENOMIC DNA]</scope>
    <source>
        <strain evidence="2 3">DSM 43866</strain>
    </source>
</reference>
<dbReference type="AlphaFoldDB" id="A0A561WRG0"/>
<protein>
    <submittedName>
        <fullName evidence="2">Uncharacterized protein</fullName>
    </submittedName>
</protein>
<sequence>MGWWVGRGGVGGGSVVVRGGSRWSCVLTGSWSCTPMHRRCAERFPFRQGGASTCNRAPRRAGRVPSRCGPRRFLAHGTLLAMQEPSRPWSIAGVPALPGLAVGQAGVVFGRCESHRSAIPLRQRPTIPAGPLAGPQGSRRSSPDPTIRAVPRPGRPTTRPSRDRAVPRQDVPRSARPRSRASRDRALSRSGRLAAQRSSRLPLAGLQPSRDSAFLIPRFPVPRSGRLQIERSQRSRLDFVGATTASLRRRDAARQPSRFALRAAARPPAAHCRKRAGRALPQARPPHAPSARPLRAAVIPPAARPPAARRRGLTRRRAARRPDVLRSRTVTVTLSWAAGQAACARRLRRCAVVLALRSCGGRPTSRAVEGMPCSVAVRGHRHLSVRSDRGVPSVIWCRSGQPIRRGGLPPRRVISCGRSAHQPRRSAGPPSTGPSRRNPATSPDRQVAIRLPRRTARSQSSHPAGPPRRSPSAPPNRHVAWRHAPGPPRVVTATRLWCRASVSATGSAPCAGGNAVHGKIHSPVRPETAIPRRTSIFAPIQLPAEPLPAAPLARLEPLPRHPTGAHLDGYFTIPSVQHPAHRAMLHGVAALPSRLGRRPRYRSTGDCCSGCRCSCAVPRSLSHRCRIGPPTTTLRAPAARWILYRPITAPAI</sequence>
<feature type="compositionally biased region" description="Pro residues" evidence="1">
    <location>
        <begin position="464"/>
        <end position="474"/>
    </location>
</feature>
<keyword evidence="3" id="KW-1185">Reference proteome</keyword>
<evidence type="ECO:0000313" key="3">
    <source>
        <dbReference type="Proteomes" id="UP000320239"/>
    </source>
</evidence>
<feature type="region of interest" description="Disordered" evidence="1">
    <location>
        <begin position="301"/>
        <end position="321"/>
    </location>
</feature>
<feature type="compositionally biased region" description="Low complexity" evidence="1">
    <location>
        <begin position="188"/>
        <end position="201"/>
    </location>
</feature>
<feature type="region of interest" description="Disordered" evidence="1">
    <location>
        <begin position="119"/>
        <end position="206"/>
    </location>
</feature>
<feature type="compositionally biased region" description="Low complexity" evidence="1">
    <location>
        <begin position="148"/>
        <end position="159"/>
    </location>
</feature>
<feature type="compositionally biased region" description="Polar residues" evidence="1">
    <location>
        <begin position="433"/>
        <end position="444"/>
    </location>
</feature>
<evidence type="ECO:0000256" key="1">
    <source>
        <dbReference type="SAM" id="MobiDB-lite"/>
    </source>
</evidence>
<evidence type="ECO:0000313" key="2">
    <source>
        <dbReference type="EMBL" id="TWG26443.1"/>
    </source>
</evidence>
<feature type="compositionally biased region" description="Basic residues" evidence="1">
    <location>
        <begin position="307"/>
        <end position="319"/>
    </location>
</feature>
<name>A0A561WRG0_ACTTI</name>
<feature type="compositionally biased region" description="Basic and acidic residues" evidence="1">
    <location>
        <begin position="160"/>
        <end position="173"/>
    </location>
</feature>
<gene>
    <name evidence="2" type="ORF">FHX34_1011427</name>
</gene>